<dbReference type="Proteomes" id="UP001454036">
    <property type="component" value="Unassembled WGS sequence"/>
</dbReference>
<accession>A0AAV3QM90</accession>
<name>A0AAV3QM90_LITER</name>
<evidence type="ECO:0000256" key="1">
    <source>
        <dbReference type="SAM" id="Coils"/>
    </source>
</evidence>
<dbReference type="AlphaFoldDB" id="A0AAV3QM90"/>
<reference evidence="2 3" key="1">
    <citation type="submission" date="2024-01" db="EMBL/GenBank/DDBJ databases">
        <title>The complete chloroplast genome sequence of Lithospermum erythrorhizon: insights into the phylogenetic relationship among Boraginaceae species and the maternal lineages of purple gromwells.</title>
        <authorList>
            <person name="Okada T."/>
            <person name="Watanabe K."/>
        </authorList>
    </citation>
    <scope>NUCLEOTIDE SEQUENCE [LARGE SCALE GENOMIC DNA]</scope>
</reference>
<keyword evidence="1" id="KW-0175">Coiled coil</keyword>
<feature type="coiled-coil region" evidence="1">
    <location>
        <begin position="65"/>
        <end position="126"/>
    </location>
</feature>
<proteinExistence type="predicted"/>
<evidence type="ECO:0000313" key="2">
    <source>
        <dbReference type="EMBL" id="GAA0164798.1"/>
    </source>
</evidence>
<protein>
    <submittedName>
        <fullName evidence="2">Uncharacterized protein</fullName>
    </submittedName>
</protein>
<dbReference type="EMBL" id="BAABME010005159">
    <property type="protein sequence ID" value="GAA0164798.1"/>
    <property type="molecule type" value="Genomic_DNA"/>
</dbReference>
<comment type="caution">
    <text evidence="2">The sequence shown here is derived from an EMBL/GenBank/DDBJ whole genome shotgun (WGS) entry which is preliminary data.</text>
</comment>
<keyword evidence="3" id="KW-1185">Reference proteome</keyword>
<organism evidence="2 3">
    <name type="scientific">Lithospermum erythrorhizon</name>
    <name type="common">Purple gromwell</name>
    <name type="synonym">Lithospermum officinale var. erythrorhizon</name>
    <dbReference type="NCBI Taxonomy" id="34254"/>
    <lineage>
        <taxon>Eukaryota</taxon>
        <taxon>Viridiplantae</taxon>
        <taxon>Streptophyta</taxon>
        <taxon>Embryophyta</taxon>
        <taxon>Tracheophyta</taxon>
        <taxon>Spermatophyta</taxon>
        <taxon>Magnoliopsida</taxon>
        <taxon>eudicotyledons</taxon>
        <taxon>Gunneridae</taxon>
        <taxon>Pentapetalae</taxon>
        <taxon>asterids</taxon>
        <taxon>lamiids</taxon>
        <taxon>Boraginales</taxon>
        <taxon>Boraginaceae</taxon>
        <taxon>Boraginoideae</taxon>
        <taxon>Lithospermeae</taxon>
        <taxon>Lithospermum</taxon>
    </lineage>
</organism>
<sequence>MKGGMDNPIPKAWVPLEEAKRPDMPKKKLVLTLFSRSQQALNESHSLVCRSDALDNMPVEGREEEQALRLQVQELMRENERLKIAANVAQKVQELQGENERLKTTLDVAQKEKREAQEQCLKEAENIELLSNSHSRLEAESVGLASKLKNAQMMADVSKRKAEDAAQKLKAAKDTLPGQIAEAIRAIILQRALGERPVKTWLTVCAILPGLTKR</sequence>
<evidence type="ECO:0000313" key="3">
    <source>
        <dbReference type="Proteomes" id="UP001454036"/>
    </source>
</evidence>
<gene>
    <name evidence="2" type="ORF">LIER_20348</name>
</gene>